<evidence type="ECO:0000313" key="3">
    <source>
        <dbReference type="Proteomes" id="UP000382040"/>
    </source>
</evidence>
<reference evidence="2 3" key="1">
    <citation type="submission" date="2019-08" db="EMBL/GenBank/DDBJ databases">
        <authorList>
            <person name="Peeters C."/>
        </authorList>
    </citation>
    <scope>NUCLEOTIDE SEQUENCE [LARGE SCALE GENOMIC DNA]</scope>
    <source>
        <strain evidence="2 3">LMG 20603</strain>
    </source>
</reference>
<keyword evidence="3" id="KW-1185">Reference proteome</keyword>
<organism evidence="2 3">
    <name type="scientific">Pandoraea bronchicola</name>
    <dbReference type="NCBI Taxonomy" id="2508287"/>
    <lineage>
        <taxon>Bacteria</taxon>
        <taxon>Pseudomonadati</taxon>
        <taxon>Pseudomonadota</taxon>
        <taxon>Betaproteobacteria</taxon>
        <taxon>Burkholderiales</taxon>
        <taxon>Burkholderiaceae</taxon>
        <taxon>Pandoraea</taxon>
    </lineage>
</organism>
<dbReference type="EMBL" id="CABPST010000022">
    <property type="protein sequence ID" value="VVE90808.1"/>
    <property type="molecule type" value="Genomic_DNA"/>
</dbReference>
<evidence type="ECO:0000256" key="1">
    <source>
        <dbReference type="SAM" id="MobiDB-lite"/>
    </source>
</evidence>
<sequence length="90" mass="9689">MQTNGASVPVIAREAKRQARTRRDFAFHGNADADISGENAEYAPNGRARTRYPPGSDGATTAPVPALTAHAERRQSINWPPLTSMICPVT</sequence>
<gene>
    <name evidence="2" type="ORF">PBR20603_04798</name>
</gene>
<evidence type="ECO:0000313" key="2">
    <source>
        <dbReference type="EMBL" id="VVE90808.1"/>
    </source>
</evidence>
<dbReference type="AlphaFoldDB" id="A0A5E5BZ92"/>
<name>A0A5E5BZ92_9BURK</name>
<proteinExistence type="predicted"/>
<protein>
    <submittedName>
        <fullName evidence="2">Uncharacterized protein</fullName>
    </submittedName>
</protein>
<feature type="region of interest" description="Disordered" evidence="1">
    <location>
        <begin position="29"/>
        <end position="62"/>
    </location>
</feature>
<dbReference type="Proteomes" id="UP000382040">
    <property type="component" value="Unassembled WGS sequence"/>
</dbReference>
<accession>A0A5E5BZ92</accession>